<feature type="non-terminal residue" evidence="1">
    <location>
        <position position="1"/>
    </location>
</feature>
<name>A0A1B6I5K8_9HEMI</name>
<feature type="non-terminal residue" evidence="1">
    <location>
        <position position="109"/>
    </location>
</feature>
<dbReference type="AlphaFoldDB" id="A0A1B6I5K8"/>
<gene>
    <name evidence="1" type="ORF">g.20554</name>
</gene>
<accession>A0A1B6I5K8</accession>
<protein>
    <submittedName>
        <fullName evidence="1">Uncharacterized protein</fullName>
    </submittedName>
</protein>
<dbReference type="EMBL" id="GECU01025516">
    <property type="protein sequence ID" value="JAS82190.1"/>
    <property type="molecule type" value="Transcribed_RNA"/>
</dbReference>
<organism evidence="1">
    <name type="scientific">Homalodisca liturata</name>
    <dbReference type="NCBI Taxonomy" id="320908"/>
    <lineage>
        <taxon>Eukaryota</taxon>
        <taxon>Metazoa</taxon>
        <taxon>Ecdysozoa</taxon>
        <taxon>Arthropoda</taxon>
        <taxon>Hexapoda</taxon>
        <taxon>Insecta</taxon>
        <taxon>Pterygota</taxon>
        <taxon>Neoptera</taxon>
        <taxon>Paraneoptera</taxon>
        <taxon>Hemiptera</taxon>
        <taxon>Auchenorrhyncha</taxon>
        <taxon>Membracoidea</taxon>
        <taxon>Cicadellidae</taxon>
        <taxon>Cicadellinae</taxon>
        <taxon>Proconiini</taxon>
        <taxon>Homalodisca</taxon>
    </lineage>
</organism>
<evidence type="ECO:0000313" key="1">
    <source>
        <dbReference type="EMBL" id="JAS82190.1"/>
    </source>
</evidence>
<sequence>RLTLVTYYGSLQKSGVLGGSKLCKWQYKTSKQKKHISGCATIPFLIPLEITDVPLQGILEELLSFCFFVPQQPAAMFITGTGTQQTNNKTHIWWTSPEILTCSKHVLYQ</sequence>
<reference evidence="1" key="1">
    <citation type="submission" date="2015-11" db="EMBL/GenBank/DDBJ databases">
        <title>De novo transcriptome assembly of four potential Pierce s Disease insect vectors from Arizona vineyards.</title>
        <authorList>
            <person name="Tassone E.E."/>
        </authorList>
    </citation>
    <scope>NUCLEOTIDE SEQUENCE</scope>
</reference>
<proteinExistence type="predicted"/>